<accession>A0A2U2BAT0</accession>
<dbReference type="EMBL" id="QEWP01000004">
    <property type="protein sequence ID" value="PWE00171.1"/>
    <property type="molecule type" value="Genomic_DNA"/>
</dbReference>
<dbReference type="InterPro" id="IPR029052">
    <property type="entry name" value="Metallo-depent_PP-like"/>
</dbReference>
<dbReference type="GO" id="GO:0005737">
    <property type="term" value="C:cytoplasm"/>
    <property type="evidence" value="ECO:0007669"/>
    <property type="project" value="TreeGrafter"/>
</dbReference>
<keyword evidence="3" id="KW-1185">Reference proteome</keyword>
<dbReference type="OrthoDB" id="7550081at2"/>
<reference evidence="2 3" key="1">
    <citation type="submission" date="2018-05" db="EMBL/GenBank/DDBJ databases">
        <title>Marinilabilia rubrum sp. nov., isolated from saltern sediment.</title>
        <authorList>
            <person name="Zhang R."/>
        </authorList>
    </citation>
    <scope>NUCLEOTIDE SEQUENCE [LARGE SCALE GENOMIC DNA]</scope>
    <source>
        <strain evidence="2 3">WTE16</strain>
    </source>
</reference>
<proteinExistence type="predicted"/>
<dbReference type="PANTHER" id="PTHR42850:SF7">
    <property type="entry name" value="BIS(5'-NUCLEOSYL)-TETRAPHOSPHATASE PRPE [ASYMMETRICAL]"/>
    <property type="match status" value="1"/>
</dbReference>
<evidence type="ECO:0000313" key="2">
    <source>
        <dbReference type="EMBL" id="PWE00171.1"/>
    </source>
</evidence>
<dbReference type="AlphaFoldDB" id="A0A2U2BAT0"/>
<sequence length="336" mass="39058">MLSKIIDKTLNPGASASRPAKRYDYDIIGDVHGYANELEILLKQMDYREINGVYLHDDRKAVFVGDFTCRGPETRRAINIVRNMVEHETGYAILGNHELNAIANFTKSKEWKKPFKQATGSSKKVMDRIREEYIYDKAQLKTDIKWLRQLPFSLDFGKFRVVHAYWSDEHLNLLKESRKRGKLTKRVLSKMFAPDTKLAMAMRQTTRGIELNLPHDLLIKDHRNIRRTNFRMKWWDSPKEKTFEQVSYGNKFTLPHYTIPREVLPVFDVYPTKAPVVFMGHYCVEQKNMIPAANVCCVDNCAANGGYLAAYRWNGELPLKLTNFVFQKKLVSSEGR</sequence>
<gene>
    <name evidence="2" type="ORF">DDZ16_07405</name>
</gene>
<evidence type="ECO:0000259" key="1">
    <source>
        <dbReference type="Pfam" id="PF00149"/>
    </source>
</evidence>
<dbReference type="SUPFAM" id="SSF56300">
    <property type="entry name" value="Metallo-dependent phosphatases"/>
    <property type="match status" value="1"/>
</dbReference>
<feature type="domain" description="Calcineurin-like phosphoesterase" evidence="1">
    <location>
        <begin position="27"/>
        <end position="163"/>
    </location>
</feature>
<name>A0A2U2BAT0_9BACT</name>
<organism evidence="2 3">
    <name type="scientific">Marinilabilia rubra</name>
    <dbReference type="NCBI Taxonomy" id="2162893"/>
    <lineage>
        <taxon>Bacteria</taxon>
        <taxon>Pseudomonadati</taxon>
        <taxon>Bacteroidota</taxon>
        <taxon>Bacteroidia</taxon>
        <taxon>Marinilabiliales</taxon>
        <taxon>Marinilabiliaceae</taxon>
        <taxon>Marinilabilia</taxon>
    </lineage>
</organism>
<dbReference type="InterPro" id="IPR004843">
    <property type="entry name" value="Calcineurin-like_PHP"/>
</dbReference>
<dbReference type="Pfam" id="PF00149">
    <property type="entry name" value="Metallophos"/>
    <property type="match status" value="1"/>
</dbReference>
<dbReference type="PANTHER" id="PTHR42850">
    <property type="entry name" value="METALLOPHOSPHOESTERASE"/>
    <property type="match status" value="1"/>
</dbReference>
<dbReference type="RefSeq" id="WP_109263794.1">
    <property type="nucleotide sequence ID" value="NZ_QEWP01000004.1"/>
</dbReference>
<dbReference type="InterPro" id="IPR050126">
    <property type="entry name" value="Ap4A_hydrolase"/>
</dbReference>
<protein>
    <submittedName>
        <fullName evidence="2">Metallophosphoesterase</fullName>
    </submittedName>
</protein>
<dbReference type="Proteomes" id="UP000244956">
    <property type="component" value="Unassembled WGS sequence"/>
</dbReference>
<dbReference type="GO" id="GO:0016791">
    <property type="term" value="F:phosphatase activity"/>
    <property type="evidence" value="ECO:0007669"/>
    <property type="project" value="TreeGrafter"/>
</dbReference>
<dbReference type="Gene3D" id="3.60.21.10">
    <property type="match status" value="1"/>
</dbReference>
<evidence type="ECO:0000313" key="3">
    <source>
        <dbReference type="Proteomes" id="UP000244956"/>
    </source>
</evidence>
<comment type="caution">
    <text evidence="2">The sequence shown here is derived from an EMBL/GenBank/DDBJ whole genome shotgun (WGS) entry which is preliminary data.</text>
</comment>